<protein>
    <submittedName>
        <fullName evidence="3">Sporulation associated protein</fullName>
    </submittedName>
</protein>
<feature type="domain" description="T6SS Phospholipase effector Tle1-like catalytic" evidence="2">
    <location>
        <begin position="16"/>
        <end position="297"/>
    </location>
</feature>
<dbReference type="PANTHER" id="PTHR33840">
    <property type="match status" value="1"/>
</dbReference>
<gene>
    <name evidence="3" type="ORF">GQ43DRAFT_113571</name>
</gene>
<dbReference type="EMBL" id="ML994072">
    <property type="protein sequence ID" value="KAF2199500.1"/>
    <property type="molecule type" value="Genomic_DNA"/>
</dbReference>
<dbReference type="InterPro" id="IPR018712">
    <property type="entry name" value="Tle1-like_cat"/>
</dbReference>
<dbReference type="AlphaFoldDB" id="A0A9P4JI07"/>
<feature type="region of interest" description="Disordered" evidence="1">
    <location>
        <begin position="454"/>
        <end position="475"/>
    </location>
</feature>
<evidence type="ECO:0000313" key="4">
    <source>
        <dbReference type="Proteomes" id="UP000799536"/>
    </source>
</evidence>
<dbReference type="Proteomes" id="UP000799536">
    <property type="component" value="Unassembled WGS sequence"/>
</dbReference>
<sequence>MSTEQFNSQEQDSPNRLVLCFDGTGNKFLGDEADTNIVKIYQLLDRNTPNQFHYYQPGIGTYVEHQNSNSSTGNLWTRLKSKVFTAIDQGVGTSFVHHVLAGYRFIMRYYNEGDEIYIFGFSRGAYTARFLSEMLYSIGLLSRGNEEMVRFAWDTFSDFQRTRGNDPQTKADIARVEYMKKFKTTFCRPDVEVHFLGLFDCVNSVGNFEIPLHQKSYKVIAEPPAKHIRHAISIHERRLKFKPALFHIDEQAQREGKSDVKEVWFAGNHGDVGGGWGFAQDQRYLLSDTPLEWMIEEVKKLPDCKLAWTKGPVIRQDDSKQFKRRGILGWLFQKQRSEHEIRVETMQPHDMLAFGRGASWVGTMCWWILEILPIFSRLELEDGKWVPRHLPPNLGAMRDIPLGANVHPTVHAMYKAGVLSLDQMPVLGGTDVTIPTISGAAAIFANRLKQRDKLSREAKAGKPSPGGGSKVSVKPKGWDNLGCVAARSWNWD</sequence>
<reference evidence="3" key="1">
    <citation type="journal article" date="2020" name="Stud. Mycol.">
        <title>101 Dothideomycetes genomes: a test case for predicting lifestyles and emergence of pathogens.</title>
        <authorList>
            <person name="Haridas S."/>
            <person name="Albert R."/>
            <person name="Binder M."/>
            <person name="Bloem J."/>
            <person name="Labutti K."/>
            <person name="Salamov A."/>
            <person name="Andreopoulos B."/>
            <person name="Baker S."/>
            <person name="Barry K."/>
            <person name="Bills G."/>
            <person name="Bluhm B."/>
            <person name="Cannon C."/>
            <person name="Castanera R."/>
            <person name="Culley D."/>
            <person name="Daum C."/>
            <person name="Ezra D."/>
            <person name="Gonzalez J."/>
            <person name="Henrissat B."/>
            <person name="Kuo A."/>
            <person name="Liang C."/>
            <person name="Lipzen A."/>
            <person name="Lutzoni F."/>
            <person name="Magnuson J."/>
            <person name="Mondo S."/>
            <person name="Nolan M."/>
            <person name="Ohm R."/>
            <person name="Pangilinan J."/>
            <person name="Park H.-J."/>
            <person name="Ramirez L."/>
            <person name="Alfaro M."/>
            <person name="Sun H."/>
            <person name="Tritt A."/>
            <person name="Yoshinaga Y."/>
            <person name="Zwiers L.-H."/>
            <person name="Turgeon B."/>
            <person name="Goodwin S."/>
            <person name="Spatafora J."/>
            <person name="Crous P."/>
            <person name="Grigoriev I."/>
        </authorList>
    </citation>
    <scope>NUCLEOTIDE SEQUENCE</scope>
    <source>
        <strain evidence="3">ATCC 74209</strain>
    </source>
</reference>
<dbReference type="OrthoDB" id="3162439at2759"/>
<dbReference type="PANTHER" id="PTHR33840:SF2">
    <property type="entry name" value="TLE1 PHOSPHOLIPASE DOMAIN-CONTAINING PROTEIN"/>
    <property type="match status" value="1"/>
</dbReference>
<evidence type="ECO:0000256" key="1">
    <source>
        <dbReference type="SAM" id="MobiDB-lite"/>
    </source>
</evidence>
<keyword evidence="4" id="KW-1185">Reference proteome</keyword>
<proteinExistence type="predicted"/>
<organism evidence="3 4">
    <name type="scientific">Delitschia confertaspora ATCC 74209</name>
    <dbReference type="NCBI Taxonomy" id="1513339"/>
    <lineage>
        <taxon>Eukaryota</taxon>
        <taxon>Fungi</taxon>
        <taxon>Dikarya</taxon>
        <taxon>Ascomycota</taxon>
        <taxon>Pezizomycotina</taxon>
        <taxon>Dothideomycetes</taxon>
        <taxon>Pleosporomycetidae</taxon>
        <taxon>Pleosporales</taxon>
        <taxon>Delitschiaceae</taxon>
        <taxon>Delitschia</taxon>
    </lineage>
</organism>
<comment type="caution">
    <text evidence="3">The sequence shown here is derived from an EMBL/GenBank/DDBJ whole genome shotgun (WGS) entry which is preliminary data.</text>
</comment>
<name>A0A9P4JI07_9PLEO</name>
<accession>A0A9P4JI07</accession>
<evidence type="ECO:0000313" key="3">
    <source>
        <dbReference type="EMBL" id="KAF2199500.1"/>
    </source>
</evidence>
<evidence type="ECO:0000259" key="2">
    <source>
        <dbReference type="Pfam" id="PF09994"/>
    </source>
</evidence>
<dbReference type="Pfam" id="PF09994">
    <property type="entry name" value="T6SS_Tle1-like_cat"/>
    <property type="match status" value="1"/>
</dbReference>